<dbReference type="Gene3D" id="3.40.50.1110">
    <property type="entry name" value="SGNH hydrolase"/>
    <property type="match status" value="1"/>
</dbReference>
<dbReference type="InterPro" id="IPR013830">
    <property type="entry name" value="SGNH_hydro"/>
</dbReference>
<dbReference type="Proteomes" id="UP000291187">
    <property type="component" value="Unassembled WGS sequence"/>
</dbReference>
<gene>
    <name evidence="2" type="ORF">PG2071B_0323</name>
</gene>
<dbReference type="CDD" id="cd00229">
    <property type="entry name" value="SGNH_hydrolase"/>
    <property type="match status" value="1"/>
</dbReference>
<evidence type="ECO:0000313" key="2">
    <source>
        <dbReference type="EMBL" id="RYQ20902.1"/>
    </source>
</evidence>
<evidence type="ECO:0000259" key="1">
    <source>
        <dbReference type="PROSITE" id="PS50206"/>
    </source>
</evidence>
<evidence type="ECO:0000313" key="3">
    <source>
        <dbReference type="Proteomes" id="UP000291187"/>
    </source>
</evidence>
<protein>
    <submittedName>
        <fullName evidence="2">GDSL-like Lipase/Acylhydrolase family</fullName>
    </submittedName>
</protein>
<dbReference type="SUPFAM" id="SSF52266">
    <property type="entry name" value="SGNH hydrolase"/>
    <property type="match status" value="1"/>
</dbReference>
<feature type="non-terminal residue" evidence="2">
    <location>
        <position position="271"/>
    </location>
</feature>
<dbReference type="RefSeq" id="WP_129863998.1">
    <property type="nucleotide sequence ID" value="NZ_RYUM01000003.1"/>
</dbReference>
<organism evidence="2 3">
    <name type="scientific">Bifidobacterium pseudolongum subsp. globosum</name>
    <dbReference type="NCBI Taxonomy" id="1690"/>
    <lineage>
        <taxon>Bacteria</taxon>
        <taxon>Bacillati</taxon>
        <taxon>Actinomycetota</taxon>
        <taxon>Actinomycetes</taxon>
        <taxon>Bifidobacteriales</taxon>
        <taxon>Bifidobacteriaceae</taxon>
        <taxon>Bifidobacterium</taxon>
    </lineage>
</organism>
<proteinExistence type="predicted"/>
<reference evidence="2 3" key="1">
    <citation type="submission" date="2018-12" db="EMBL/GenBank/DDBJ databases">
        <title>Unveiling genomic diversity among members of the Bifidobacterium pseudolongum species, a widely distributed gut commensal of the animal kingdom.</title>
        <authorList>
            <person name="Lugli G.A."/>
            <person name="Duranti S."/>
            <person name="Albert K."/>
            <person name="Mancabelli L."/>
            <person name="Napoli S."/>
            <person name="Viappiani A."/>
            <person name="Anzalone R."/>
            <person name="Longhi G."/>
            <person name="Milani C."/>
            <person name="Turroni F."/>
            <person name="Alessandri G."/>
            <person name="Sela D.A."/>
            <person name="Van Sinderen D."/>
            <person name="Ventura M."/>
        </authorList>
    </citation>
    <scope>NUCLEOTIDE SEQUENCE [LARGE SCALE GENOMIC DNA]</scope>
    <source>
        <strain evidence="2 3">2071B</strain>
    </source>
</reference>
<comment type="caution">
    <text evidence="2">The sequence shown here is derived from an EMBL/GenBank/DDBJ whole genome shotgun (WGS) entry which is preliminary data.</text>
</comment>
<dbReference type="InterPro" id="IPR001763">
    <property type="entry name" value="Rhodanese-like_dom"/>
</dbReference>
<feature type="domain" description="Rhodanese" evidence="1">
    <location>
        <begin position="48"/>
        <end position="82"/>
    </location>
</feature>
<name>A0A4Q5A953_9BIFI</name>
<dbReference type="AlphaFoldDB" id="A0A4Q5A953"/>
<dbReference type="Pfam" id="PF13472">
    <property type="entry name" value="Lipase_GDSL_2"/>
    <property type="match status" value="1"/>
</dbReference>
<dbReference type="GO" id="GO:0016787">
    <property type="term" value="F:hydrolase activity"/>
    <property type="evidence" value="ECO:0007669"/>
    <property type="project" value="UniProtKB-KW"/>
</dbReference>
<accession>A0A4Q5A953</accession>
<keyword evidence="2" id="KW-0378">Hydrolase</keyword>
<dbReference type="PROSITE" id="PS50206">
    <property type="entry name" value="RHODANESE_3"/>
    <property type="match status" value="1"/>
</dbReference>
<sequence>MTDQIIDLQEAVMPGPRGYQGPRGDQGLPGVNAVSNDEAIAAAISSDASATWQALTQRGGERIIMLGDSWAAYYGGYLPQVLQQMLGAQWVKNYGVSGNQLTHMANAQITRALADPTAKHPTAIVIVGGTNNIFNGTQTRQDIITQTDDLCAKVKAAWPGVPAHLFPNMPRTPNQGFNYMYSELIEHATMAGLSVHPESMWLPMYRDFVYYRTDAAARENLQHLTKAGYVYFAGIIAAALRGGSEYLKAGSVCYADLQRYGQDDFPEASAL</sequence>
<dbReference type="InterPro" id="IPR036514">
    <property type="entry name" value="SGNH_hydro_sf"/>
</dbReference>
<dbReference type="EMBL" id="RYUM01000003">
    <property type="protein sequence ID" value="RYQ20902.1"/>
    <property type="molecule type" value="Genomic_DNA"/>
</dbReference>